<organism evidence="2">
    <name type="scientific">Fusarium oxysporum f. sp. melonis 26406</name>
    <dbReference type="NCBI Taxonomy" id="1089452"/>
    <lineage>
        <taxon>Eukaryota</taxon>
        <taxon>Fungi</taxon>
        <taxon>Dikarya</taxon>
        <taxon>Ascomycota</taxon>
        <taxon>Pezizomycotina</taxon>
        <taxon>Sordariomycetes</taxon>
        <taxon>Hypocreomycetidae</taxon>
        <taxon>Hypocreales</taxon>
        <taxon>Nectriaceae</taxon>
        <taxon>Fusarium</taxon>
        <taxon>Fusarium oxysporum species complex</taxon>
    </lineage>
</organism>
<name>W9ZGL9_FUSOX</name>
<dbReference type="Proteomes" id="UP000030703">
    <property type="component" value="Unassembled WGS sequence"/>
</dbReference>
<dbReference type="OrthoDB" id="3254104at2759"/>
<evidence type="ECO:0000313" key="2">
    <source>
        <dbReference type="EMBL" id="EXK27433.1"/>
    </source>
</evidence>
<reference evidence="2" key="1">
    <citation type="submission" date="2012-04" db="EMBL/GenBank/DDBJ databases">
        <title>The Genome Sequence of Fusarium oxysporum melonis.</title>
        <authorList>
            <consortium name="The Broad Institute Genome Sequencing Platform"/>
            <person name="Ma L.-J."/>
            <person name="Gale L.R."/>
            <person name="Schwartz D.C."/>
            <person name="Zhou S."/>
            <person name="Corby-Kistler H."/>
            <person name="Young S.K."/>
            <person name="Zeng Q."/>
            <person name="Gargeya S."/>
            <person name="Fitzgerald M."/>
            <person name="Haas B."/>
            <person name="Abouelleil A."/>
            <person name="Alvarado L."/>
            <person name="Arachchi H.M."/>
            <person name="Berlin A."/>
            <person name="Brown A."/>
            <person name="Chapman S.B."/>
            <person name="Chen Z."/>
            <person name="Dunbar C."/>
            <person name="Freedman E."/>
            <person name="Gearin G."/>
            <person name="Goldberg J."/>
            <person name="Griggs A."/>
            <person name="Gujja S."/>
            <person name="Heiman D."/>
            <person name="Howarth C."/>
            <person name="Larson L."/>
            <person name="Lui A."/>
            <person name="MacDonald P.J.P."/>
            <person name="Montmayeur A."/>
            <person name="Murphy C."/>
            <person name="Neiman D."/>
            <person name="Pearson M."/>
            <person name="Priest M."/>
            <person name="Roberts A."/>
            <person name="Saif S."/>
            <person name="Shea T."/>
            <person name="Shenoy N."/>
            <person name="Sisk P."/>
            <person name="Stolte C."/>
            <person name="Sykes S."/>
            <person name="Wortman J."/>
            <person name="Nusbaum C."/>
            <person name="Birren B."/>
        </authorList>
    </citation>
    <scope>NUCLEOTIDE SEQUENCE</scope>
    <source>
        <strain evidence="2">26406</strain>
    </source>
</reference>
<accession>W9ZGL9</accession>
<dbReference type="VEuPathDB" id="FungiDB:FOMG_15986"/>
<dbReference type="AlphaFoldDB" id="W9ZGL9"/>
<sequence>MDTTRSKTEELEDVALKAAQVPLPAEPLSSYERMVVESHEVPLRWNFLASISNWLLLAGFIVFPGTFTSISRSRLLDHNQAGRVIQRAVRNVPLLYIGSLSCIVGILGILWAWWNLKHNWFWLVYRIFLSSPGLLNALMALLTGLTNVYTAQDGDWSVAAIVTVSVAGFCSLFMGLMLLLYQFWFLQLLKQH</sequence>
<dbReference type="HOGENOM" id="CLU_037457_1_1_1"/>
<keyword evidence="1" id="KW-1133">Transmembrane helix</keyword>
<keyword evidence="1" id="KW-0812">Transmembrane</keyword>
<feature type="transmembrane region" description="Helical" evidence="1">
    <location>
        <begin position="51"/>
        <end position="71"/>
    </location>
</feature>
<evidence type="ECO:0000256" key="1">
    <source>
        <dbReference type="SAM" id="Phobius"/>
    </source>
</evidence>
<feature type="transmembrane region" description="Helical" evidence="1">
    <location>
        <begin position="158"/>
        <end position="184"/>
    </location>
</feature>
<dbReference type="EMBL" id="JH659349">
    <property type="protein sequence ID" value="EXK27433.1"/>
    <property type="molecule type" value="Genomic_DNA"/>
</dbReference>
<feature type="transmembrane region" description="Helical" evidence="1">
    <location>
        <begin position="120"/>
        <end position="146"/>
    </location>
</feature>
<keyword evidence="1" id="KW-0472">Membrane</keyword>
<gene>
    <name evidence="2" type="ORF">FOMG_15986</name>
</gene>
<reference evidence="2" key="2">
    <citation type="submission" date="2012-05" db="EMBL/GenBank/DDBJ databases">
        <title>Annotation of the Genome Sequence of Fusarium oxysporum f. sp. melonis 26406.</title>
        <authorList>
            <consortium name="The Broad Institute Genomics Platform"/>
            <person name="Ma L.-J."/>
            <person name="Corby-Kistler H."/>
            <person name="Broz K."/>
            <person name="Gale L.R."/>
            <person name="Jonkers W."/>
            <person name="O'Donnell K."/>
            <person name="Ploetz R."/>
            <person name="Steinberg C."/>
            <person name="Schwartz D.C."/>
            <person name="VanEtten H."/>
            <person name="Zhou S."/>
            <person name="Young S.K."/>
            <person name="Zeng Q."/>
            <person name="Gargeya S."/>
            <person name="Fitzgerald M."/>
            <person name="Abouelleil A."/>
            <person name="Alvarado L."/>
            <person name="Chapman S.B."/>
            <person name="Gainer-Dewar J."/>
            <person name="Goldberg J."/>
            <person name="Griggs A."/>
            <person name="Gujja S."/>
            <person name="Hansen M."/>
            <person name="Howarth C."/>
            <person name="Imamovic A."/>
            <person name="Ireland A."/>
            <person name="Larimer J."/>
            <person name="McCowan C."/>
            <person name="Murphy C."/>
            <person name="Pearson M."/>
            <person name="Poon T.W."/>
            <person name="Priest M."/>
            <person name="Roberts A."/>
            <person name="Saif S."/>
            <person name="Shea T."/>
            <person name="Sykes S."/>
            <person name="Wortman J."/>
            <person name="Nusbaum C."/>
            <person name="Birren B."/>
        </authorList>
    </citation>
    <scope>NUCLEOTIDE SEQUENCE</scope>
    <source>
        <strain evidence="2">26406</strain>
    </source>
</reference>
<proteinExistence type="predicted"/>
<protein>
    <submittedName>
        <fullName evidence="2">Uncharacterized protein</fullName>
    </submittedName>
</protein>
<feature type="transmembrane region" description="Helical" evidence="1">
    <location>
        <begin position="92"/>
        <end position="114"/>
    </location>
</feature>